<gene>
    <name evidence="7" type="ORF">IMG5_134340</name>
</gene>
<dbReference type="InParanoid" id="G0QWQ7"/>
<dbReference type="OrthoDB" id="196717at2759"/>
<feature type="transmembrane region" description="Helical" evidence="6">
    <location>
        <begin position="238"/>
        <end position="256"/>
    </location>
</feature>
<reference evidence="7 8" key="1">
    <citation type="submission" date="2011-07" db="EMBL/GenBank/DDBJ databases">
        <authorList>
            <person name="Coyne R."/>
            <person name="Brami D."/>
            <person name="Johnson J."/>
            <person name="Hostetler J."/>
            <person name="Hannick L."/>
            <person name="Clark T."/>
            <person name="Cassidy-Hanley D."/>
            <person name="Inman J."/>
        </authorList>
    </citation>
    <scope>NUCLEOTIDE SEQUENCE [LARGE SCALE GENOMIC DNA]</scope>
    <source>
        <strain evidence="7 8">G5</strain>
    </source>
</reference>
<evidence type="ECO:0000313" key="8">
    <source>
        <dbReference type="Proteomes" id="UP000008983"/>
    </source>
</evidence>
<keyword evidence="3 5" id="KW-0808">Transferase</keyword>
<dbReference type="STRING" id="857967.G0QWQ7"/>
<name>G0QWQ7_ICHMU</name>
<evidence type="ECO:0000313" key="7">
    <source>
        <dbReference type="EMBL" id="EGR30344.1"/>
    </source>
</evidence>
<dbReference type="GO" id="GO:0008654">
    <property type="term" value="P:phospholipid biosynthetic process"/>
    <property type="evidence" value="ECO:0007669"/>
    <property type="project" value="InterPro"/>
</dbReference>
<feature type="transmembrane region" description="Helical" evidence="6">
    <location>
        <begin position="268"/>
        <end position="289"/>
    </location>
</feature>
<accession>G0QWQ7</accession>
<dbReference type="InterPro" id="IPR048254">
    <property type="entry name" value="CDP_ALCOHOL_P_TRANSF_CS"/>
</dbReference>
<keyword evidence="4 6" id="KW-0472">Membrane</keyword>
<dbReference type="InterPro" id="IPR000462">
    <property type="entry name" value="CDP-OH_P_trans"/>
</dbReference>
<evidence type="ECO:0000256" key="4">
    <source>
        <dbReference type="ARBA" id="ARBA00023136"/>
    </source>
</evidence>
<dbReference type="PROSITE" id="PS00379">
    <property type="entry name" value="CDP_ALCOHOL_P_TRANSF"/>
    <property type="match status" value="1"/>
</dbReference>
<dbReference type="AlphaFoldDB" id="G0QWQ7"/>
<dbReference type="RefSeq" id="XP_004031931.1">
    <property type="nucleotide sequence ID" value="XM_004031883.1"/>
</dbReference>
<organism evidence="7 8">
    <name type="scientific">Ichthyophthirius multifiliis</name>
    <name type="common">White spot disease agent</name>
    <name type="synonym">Ich</name>
    <dbReference type="NCBI Taxonomy" id="5932"/>
    <lineage>
        <taxon>Eukaryota</taxon>
        <taxon>Sar</taxon>
        <taxon>Alveolata</taxon>
        <taxon>Ciliophora</taxon>
        <taxon>Intramacronucleata</taxon>
        <taxon>Oligohymenophorea</taxon>
        <taxon>Hymenostomatida</taxon>
        <taxon>Ophryoglenina</taxon>
        <taxon>Ichthyophthirius</taxon>
    </lineage>
</organism>
<feature type="transmembrane region" description="Helical" evidence="6">
    <location>
        <begin position="55"/>
        <end position="73"/>
    </location>
</feature>
<dbReference type="Gene3D" id="1.20.120.1760">
    <property type="match status" value="1"/>
</dbReference>
<comment type="subcellular location">
    <subcellularLocation>
        <location evidence="1">Membrane</location>
    </subcellularLocation>
</comment>
<protein>
    <recommendedName>
        <fullName evidence="9">Ethanolaminephosphotransferase</fullName>
    </recommendedName>
</protein>
<feature type="transmembrane region" description="Helical" evidence="6">
    <location>
        <begin position="172"/>
        <end position="191"/>
    </location>
</feature>
<dbReference type="PANTHER" id="PTHR10414">
    <property type="entry name" value="ETHANOLAMINEPHOSPHOTRANSFERASE"/>
    <property type="match status" value="1"/>
</dbReference>
<feature type="transmembrane region" description="Helical" evidence="6">
    <location>
        <begin position="203"/>
        <end position="226"/>
    </location>
</feature>
<evidence type="ECO:0008006" key="9">
    <source>
        <dbReference type="Google" id="ProtNLM"/>
    </source>
</evidence>
<feature type="transmembrane region" description="Helical" evidence="6">
    <location>
        <begin position="295"/>
        <end position="316"/>
    </location>
</feature>
<comment type="similarity">
    <text evidence="2 5">Belongs to the CDP-alcohol phosphatidyltransferase class-I family.</text>
</comment>
<evidence type="ECO:0000256" key="2">
    <source>
        <dbReference type="ARBA" id="ARBA00010441"/>
    </source>
</evidence>
<dbReference type="eggNOG" id="KOG2877">
    <property type="taxonomic scope" value="Eukaryota"/>
</dbReference>
<dbReference type="GeneID" id="14906461"/>
<dbReference type="EMBL" id="GL984009">
    <property type="protein sequence ID" value="EGR30344.1"/>
    <property type="molecule type" value="Genomic_DNA"/>
</dbReference>
<dbReference type="InterPro" id="IPR014472">
    <property type="entry name" value="CHOPT"/>
</dbReference>
<feature type="transmembrane region" description="Helical" evidence="6">
    <location>
        <begin position="105"/>
        <end position="126"/>
    </location>
</feature>
<evidence type="ECO:0000256" key="5">
    <source>
        <dbReference type="RuleBase" id="RU003750"/>
    </source>
</evidence>
<evidence type="ECO:0000256" key="6">
    <source>
        <dbReference type="SAM" id="Phobius"/>
    </source>
</evidence>
<feature type="transmembrane region" description="Helical" evidence="6">
    <location>
        <begin position="138"/>
        <end position="160"/>
    </location>
</feature>
<dbReference type="PANTHER" id="PTHR10414:SF37">
    <property type="entry name" value="BB IN A BOXCAR, ISOFORM C"/>
    <property type="match status" value="1"/>
</dbReference>
<sequence length="349" mass="41346">MHLLYMNFDNIDGKQARKTGNSSPLGLLFDHGVDSIIVILQGISLATALQYGSNYISLLIAVLGSFTFFSTTLEEVFFQYYYLNYIYIFFKYYTHIMYLPIINGAAEGCFGISLIFFFSALVDSSWWDQQIFDLEYRCILLILFGLAGLFNFIGIAIRIFQKEGIYTLGKALYNMNFYFFINLTIFFVFFFSPSQVYERQCLLLIYIYGLSFCKLVVKNTFIYIHVANVEFQQFRKSNFLILFAIFSNTFFGYINGQALVNEDIVIQISFILTLLSKIYIYIYIYYIYIYIYFDFLIQCSLFTSYIQFGNIILYCIRYQYFQSQMQFFQLIIYCIYIQIEHQQQIDENI</sequence>
<keyword evidence="6" id="KW-1133">Transmembrane helix</keyword>
<dbReference type="GO" id="GO:0016780">
    <property type="term" value="F:phosphotransferase activity, for other substituted phosphate groups"/>
    <property type="evidence" value="ECO:0007669"/>
    <property type="project" value="InterPro"/>
</dbReference>
<dbReference type="InterPro" id="IPR043130">
    <property type="entry name" value="CDP-OH_PTrfase_TM_dom"/>
</dbReference>
<dbReference type="GO" id="GO:0016020">
    <property type="term" value="C:membrane"/>
    <property type="evidence" value="ECO:0007669"/>
    <property type="project" value="UniProtKB-SubCell"/>
</dbReference>
<evidence type="ECO:0000256" key="1">
    <source>
        <dbReference type="ARBA" id="ARBA00004370"/>
    </source>
</evidence>
<keyword evidence="6" id="KW-0812">Transmembrane</keyword>
<dbReference type="OMA" id="PRIDFTH"/>
<dbReference type="Pfam" id="PF01066">
    <property type="entry name" value="CDP-OH_P_transf"/>
    <property type="match status" value="1"/>
</dbReference>
<evidence type="ECO:0000256" key="3">
    <source>
        <dbReference type="ARBA" id="ARBA00022679"/>
    </source>
</evidence>
<proteinExistence type="inferred from homology"/>
<keyword evidence="8" id="KW-1185">Reference proteome</keyword>
<dbReference type="Proteomes" id="UP000008983">
    <property type="component" value="Unassembled WGS sequence"/>
</dbReference>